<dbReference type="AlphaFoldDB" id="F8L3H4"/>
<name>F8L3H4_SIMNZ</name>
<accession>F8L3H4</accession>
<dbReference type="KEGG" id="sng:SNE_A19560"/>
<evidence type="ECO:0000313" key="1">
    <source>
        <dbReference type="EMBL" id="CCB89833.1"/>
    </source>
</evidence>
<protein>
    <submittedName>
        <fullName evidence="1">Uncharacterized protein</fullName>
    </submittedName>
</protein>
<dbReference type="STRING" id="331113.SNE_A19560"/>
<dbReference type="HOGENOM" id="CLU_1141969_0_0_0"/>
<organism evidence="1 2">
    <name type="scientific">Simkania negevensis (strain ATCC VR-1471 / DSM 27360 / Z)</name>
    <dbReference type="NCBI Taxonomy" id="331113"/>
    <lineage>
        <taxon>Bacteria</taxon>
        <taxon>Pseudomonadati</taxon>
        <taxon>Chlamydiota</taxon>
        <taxon>Chlamydiia</taxon>
        <taxon>Parachlamydiales</taxon>
        <taxon>Simkaniaceae</taxon>
        <taxon>Simkania</taxon>
    </lineage>
</organism>
<evidence type="ECO:0000313" key="2">
    <source>
        <dbReference type="Proteomes" id="UP000000496"/>
    </source>
</evidence>
<reference key="1">
    <citation type="journal article" date="2011" name="Mol. Biol. Evol.">
        <title>Unity in variety -- the pan-genome of the Chlamydiae.</title>
        <authorList>
            <person name="Collingro A."/>
            <person name="Tischler P."/>
            <person name="Weinmaier T."/>
            <person name="Penz T."/>
            <person name="Heinz E."/>
            <person name="Brunham R.C."/>
            <person name="Read T.D."/>
            <person name="Bavoil P.M."/>
            <person name="Sachse K."/>
            <person name="Kahane S."/>
            <person name="Friedman M.G."/>
            <person name="Rattei T."/>
            <person name="Myers G.S.A."/>
            <person name="Horn M."/>
        </authorList>
    </citation>
    <scope>NUCLEOTIDE SEQUENCE</scope>
    <source>
        <strain>Z</strain>
    </source>
</reference>
<gene>
    <name evidence="1" type="ordered locus">SNE_A19560</name>
</gene>
<dbReference type="RefSeq" id="WP_013944299.1">
    <property type="nucleotide sequence ID" value="NC_015713.1"/>
</dbReference>
<dbReference type="Proteomes" id="UP000000496">
    <property type="component" value="Chromosome gsn.131"/>
</dbReference>
<sequence length="243" mass="28549">MRKWLLLGLSLFLIGPLTGDEYSYLLVRKCTIKSESVNEYIELKKDWLTAYSQFTKGKNAPPIYAYEYLDQPVFAYLVGLQSLQDMDRFNKIKDSFTNTMTGKQLDNRENRHGKMNSISYSFERYIEECSHFPEGSGTDFTDYEYVAFFVYSIFPGTEKIFERYLQSLKENKKYANIAWQTWKVEIGDNLPKYIICLLGNSLDTIKKQNCKINFLDPSQKNILREQYCGASRLRKDLSYIQNQ</sequence>
<dbReference type="EMBL" id="FR872582">
    <property type="protein sequence ID" value="CCB89833.1"/>
    <property type="molecule type" value="Genomic_DNA"/>
</dbReference>
<proteinExistence type="predicted"/>
<keyword evidence="2" id="KW-1185">Reference proteome</keyword>
<reference evidence="1 2" key="2">
    <citation type="journal article" date="2011" name="Mol. Biol. Evol.">
        <title>Unity in variety--the pan-genome of the Chlamydiae.</title>
        <authorList>
            <person name="Collingro A."/>
            <person name="Tischler P."/>
            <person name="Weinmaier T."/>
            <person name="Penz T."/>
            <person name="Heinz E."/>
            <person name="Brunham R.C."/>
            <person name="Read T.D."/>
            <person name="Bavoil P.M."/>
            <person name="Sachse K."/>
            <person name="Kahane S."/>
            <person name="Friedman M.G."/>
            <person name="Rattei T."/>
            <person name="Myers G.S."/>
            <person name="Horn M."/>
        </authorList>
    </citation>
    <scope>NUCLEOTIDE SEQUENCE [LARGE SCALE GENOMIC DNA]</scope>
    <source>
        <strain evidence="2">ATCC VR-1471 / Z</strain>
    </source>
</reference>